<dbReference type="PATRIC" id="fig|632772.20.peg.7807"/>
<keyword evidence="1" id="KW-0614">Plasmid</keyword>
<dbReference type="KEGG" id="rop:ROP_pROB01-00970"/>
<accession>C1BC14</accession>
<reference evidence="1 2" key="1">
    <citation type="submission" date="2009-03" db="EMBL/GenBank/DDBJ databases">
        <title>Comparison of the complete genome sequences of Rhodococcus erythropolis PR4 and Rhodococcus opacus B4.</title>
        <authorList>
            <person name="Takarada H."/>
            <person name="Sekine M."/>
            <person name="Hosoyama A."/>
            <person name="Yamada R."/>
            <person name="Fujisawa T."/>
            <person name="Omata S."/>
            <person name="Shimizu A."/>
            <person name="Tsukatani N."/>
            <person name="Tanikawa S."/>
            <person name="Fujita N."/>
            <person name="Harayama S."/>
        </authorList>
    </citation>
    <scope>NUCLEOTIDE SEQUENCE [LARGE SCALE GENOMIC DNA]</scope>
    <source>
        <strain evidence="1 2">B4</strain>
        <plasmid evidence="1 2">pROB01</plasmid>
    </source>
</reference>
<evidence type="ECO:0000313" key="2">
    <source>
        <dbReference type="Proteomes" id="UP000002212"/>
    </source>
</evidence>
<gene>
    <name evidence="1" type="ordered locus">ROP_pROB01-00970</name>
</gene>
<dbReference type="Proteomes" id="UP000002212">
    <property type="component" value="Plasmid pROB01"/>
</dbReference>
<dbReference type="HOGENOM" id="CLU_2556050_0_0_11"/>
<organism evidence="1 2">
    <name type="scientific">Rhodococcus opacus (strain B4)</name>
    <dbReference type="NCBI Taxonomy" id="632772"/>
    <lineage>
        <taxon>Bacteria</taxon>
        <taxon>Bacillati</taxon>
        <taxon>Actinomycetota</taxon>
        <taxon>Actinomycetes</taxon>
        <taxon>Mycobacteriales</taxon>
        <taxon>Nocardiaceae</taxon>
        <taxon>Rhodococcus</taxon>
    </lineage>
</organism>
<geneLocation type="plasmid" evidence="1 2">
    <name>pROB01</name>
</geneLocation>
<protein>
    <submittedName>
        <fullName evidence="1">Uncharacterized protein</fullName>
    </submittedName>
</protein>
<evidence type="ECO:0000313" key="1">
    <source>
        <dbReference type="EMBL" id="BAH55596.1"/>
    </source>
</evidence>
<name>C1BC14_RHOOB</name>
<sequence length="82" mass="8894">MSEVRSTLPLMNLIQRTSPEPQAFSSHGFKIPRPSGEHSARIWQAAETFGKDSNAVSEATFHAVVALEAEVVALRRATGTSE</sequence>
<dbReference type="AlphaFoldDB" id="C1BC14"/>
<dbReference type="EMBL" id="AP011116">
    <property type="protein sequence ID" value="BAH55596.1"/>
    <property type="molecule type" value="Genomic_DNA"/>
</dbReference>
<proteinExistence type="predicted"/>